<name>T1KKD7_TETUR</name>
<keyword evidence="4" id="KW-1185">Reference proteome</keyword>
<dbReference type="PANTHER" id="PTHR13251:SF3">
    <property type="entry name" value="TRAFFICKING PROTEIN PARTICLE COMPLEX SUBUNIT 10"/>
    <property type="match status" value="1"/>
</dbReference>
<evidence type="ECO:0000259" key="1">
    <source>
        <dbReference type="Pfam" id="PF23036"/>
    </source>
</evidence>
<reference evidence="4" key="1">
    <citation type="submission" date="2011-08" db="EMBL/GenBank/DDBJ databases">
        <authorList>
            <person name="Rombauts S."/>
        </authorList>
    </citation>
    <scope>NUCLEOTIDE SEQUENCE</scope>
    <source>
        <strain evidence="4">London</strain>
    </source>
</reference>
<dbReference type="InterPro" id="IPR056913">
    <property type="entry name" value="TRAPPC10/Trs130_N"/>
</dbReference>
<organism evidence="3 4">
    <name type="scientific">Tetranychus urticae</name>
    <name type="common">Two-spotted spider mite</name>
    <dbReference type="NCBI Taxonomy" id="32264"/>
    <lineage>
        <taxon>Eukaryota</taxon>
        <taxon>Metazoa</taxon>
        <taxon>Ecdysozoa</taxon>
        <taxon>Arthropoda</taxon>
        <taxon>Chelicerata</taxon>
        <taxon>Arachnida</taxon>
        <taxon>Acari</taxon>
        <taxon>Acariformes</taxon>
        <taxon>Trombidiformes</taxon>
        <taxon>Prostigmata</taxon>
        <taxon>Eleutherengona</taxon>
        <taxon>Raphignathae</taxon>
        <taxon>Tetranychoidea</taxon>
        <taxon>Tetranychidae</taxon>
        <taxon>Tetranychus</taxon>
    </lineage>
</organism>
<dbReference type="Pfam" id="PF23036">
    <property type="entry name" value="TRAPPC10_1st"/>
    <property type="match status" value="1"/>
</dbReference>
<dbReference type="EMBL" id="CAEY01000176">
    <property type="status" value="NOT_ANNOTATED_CDS"/>
    <property type="molecule type" value="Genomic_DNA"/>
</dbReference>
<dbReference type="GO" id="GO:0006891">
    <property type="term" value="P:intra-Golgi vesicle-mediated transport"/>
    <property type="evidence" value="ECO:0007669"/>
    <property type="project" value="TreeGrafter"/>
</dbReference>
<evidence type="ECO:0000313" key="3">
    <source>
        <dbReference type="EnsemblMetazoa" id="tetur13g03370.1"/>
    </source>
</evidence>
<dbReference type="OrthoDB" id="10256906at2759"/>
<accession>T1KKD7</accession>
<dbReference type="PANTHER" id="PTHR13251">
    <property type="entry name" value="EPILEPSY HOLOPROSENCEPHALY CANDIDATE 1/TMEM1"/>
    <property type="match status" value="1"/>
</dbReference>
<feature type="domain" description="TRAPPC10 Ig-like" evidence="2">
    <location>
        <begin position="791"/>
        <end position="912"/>
    </location>
</feature>
<dbReference type="HOGENOM" id="CLU_006893_0_0_1"/>
<dbReference type="OMA" id="AAHKMND"/>
<dbReference type="eggNOG" id="KOG1931">
    <property type="taxonomic scope" value="Eukaryota"/>
</dbReference>
<dbReference type="InterPro" id="IPR045126">
    <property type="entry name" value="TRAPPC10/Trs130"/>
</dbReference>
<reference evidence="3" key="2">
    <citation type="submission" date="2015-06" db="UniProtKB">
        <authorList>
            <consortium name="EnsemblMetazoa"/>
        </authorList>
    </citation>
    <scope>IDENTIFICATION</scope>
</reference>
<evidence type="ECO:0000259" key="2">
    <source>
        <dbReference type="Pfam" id="PF23604"/>
    </source>
</evidence>
<dbReference type="Pfam" id="PF23604">
    <property type="entry name" value="Ig_TRAPPC10"/>
    <property type="match status" value="1"/>
</dbReference>
<proteinExistence type="predicted"/>
<dbReference type="GO" id="GO:0034498">
    <property type="term" value="P:early endosome to Golgi transport"/>
    <property type="evidence" value="ECO:0007669"/>
    <property type="project" value="TreeGrafter"/>
</dbReference>
<dbReference type="EnsemblMetazoa" id="tetur13g03370.1">
    <property type="protein sequence ID" value="tetur13g03370.1"/>
    <property type="gene ID" value="tetur13g03370"/>
</dbReference>
<dbReference type="GO" id="GO:1990071">
    <property type="term" value="C:TRAPPII protein complex"/>
    <property type="evidence" value="ECO:0007669"/>
    <property type="project" value="InterPro"/>
</dbReference>
<dbReference type="KEGG" id="tut:107364900"/>
<gene>
    <name evidence="3" type="primary">107364900</name>
</gene>
<dbReference type="InterPro" id="IPR056917">
    <property type="entry name" value="Ig_TRAPPC10"/>
</dbReference>
<dbReference type="STRING" id="32264.T1KKD7"/>
<dbReference type="GO" id="GO:0005829">
    <property type="term" value="C:cytosol"/>
    <property type="evidence" value="ECO:0007669"/>
    <property type="project" value="GOC"/>
</dbReference>
<dbReference type="AlphaFoldDB" id="T1KKD7"/>
<sequence length="1049" mass="120787">MDIKPVVTYYANNTNVPEKLRDKIVTNLPEECIEWQRSYGRSTKKVYLEVNFVPFQDTFLKENSSSEGKQSLLGRCLLHTYWFECSDVDVYKTQIREDVISWMNRLREFDIWDWLIVVVDSSEKKKSNKTKLLPRSTVADKVRSDFPSSVKDAADRCVSLVNPVKNETSAGDSYEFFLDRLRLVLLKSYSKHLTRYEDFVRAQRERRNSKSWDFFTFFILQEEMAFAFEMLSLYEDALVQYDELDALFSQFVINSHVIQPPDWLKVLIERCHSWGGLTLSKSISTQLREKIRDSTASLLELRNYLFSRQCELLLMQHKPWELSTRALPFLHNCVNELNILEINLPCGAVACWVFLSALEILQKCERYNDSSQMQIYSRYTIGLWAYARRKLEELGTLCGLMPGMNHDSECIHKVVGLIAGMGNDPYADEKLTSPSPQTTLKEALSKPEAFSKAYLEVSELTISTYKHIGRFRSGRLVGRELAFFYMKMNKHQQSIPFLLDLEKVFAEDRWTVLLADTRKNILDCFIVLNDCKKVVQYALLLASSQNLEMSERSKYLIIAKDNIPSLTKDDPLIISMEEMFPIGSITMKSQGVFVTNAKLELILNLESNLMEKISFASICVYLSYEPFSPQARARSQDKQVAAKNSLLCPHPFSTINRKNFRVRPKFETYHNTFNSEIEIGIRCCNLNQIFKRSVEPSNGPSTMEPCKSTMNHSFVSSNIDIAPGSNELILTFEPIDSGCYSVEGIKLTWKDELISFTHQPLTAHLCFTVISEEPSLKLIDKDGNDNVSNLEIISGPPQHITLRLNSGSYSFQPGATITLKSSTDLFMRLIQDESKQEEESAKHTNYSPLEVMDNNDTNNLANFSNSIDINFKSSLDPFQNHDIPLIIVSKFAHQRGPSGTEHNITLSYPDNKTEAIKSISRILHLTPPFMSTAKLHILVERKFLEINIRAVSKQRFELFDANLVANEIEKERNDEFLFKSFNSPRRMILYKDQTVHYLWEIFSKESNTLSKLLFSLKYNTINEQFSTNPLAYHSYDCDFTIKSIKPTVE</sequence>
<dbReference type="Proteomes" id="UP000015104">
    <property type="component" value="Unassembled WGS sequence"/>
</dbReference>
<evidence type="ECO:0000313" key="4">
    <source>
        <dbReference type="Proteomes" id="UP000015104"/>
    </source>
</evidence>
<protein>
    <recommendedName>
        <fullName evidence="5">Trafficking protein particle complex subunit 10</fullName>
    </recommendedName>
</protein>
<feature type="domain" description="TRAPPC10/Trs130 N-terminal" evidence="1">
    <location>
        <begin position="4"/>
        <end position="322"/>
    </location>
</feature>
<evidence type="ECO:0008006" key="5">
    <source>
        <dbReference type="Google" id="ProtNLM"/>
    </source>
</evidence>